<dbReference type="PANTHER" id="PTHR33525:SF4">
    <property type="entry name" value="CYCLIC DI-GMP PHOSPHODIESTERASE CDGJ"/>
    <property type="match status" value="1"/>
</dbReference>
<dbReference type="EMBL" id="CP002355">
    <property type="protein sequence ID" value="ADR32751.1"/>
    <property type="molecule type" value="Genomic_DNA"/>
</dbReference>
<reference evidence="2 3" key="1">
    <citation type="journal article" date="2012" name="Stand. Genomic Sci.">
        <title>Complete genome sequence of the sulfur compounds oxidizing chemolithoautotroph Sulfuricurvum kujiense type strain (YK-1(T)).</title>
        <authorList>
            <person name="Han C."/>
            <person name="Kotsyurbenko O."/>
            <person name="Chertkov O."/>
            <person name="Held B."/>
            <person name="Lapidus A."/>
            <person name="Nolan M."/>
            <person name="Lucas S."/>
            <person name="Hammon N."/>
            <person name="Deshpande S."/>
            <person name="Cheng J.F."/>
            <person name="Tapia R."/>
            <person name="Goodwin L.A."/>
            <person name="Pitluck S."/>
            <person name="Liolios K."/>
            <person name="Pagani I."/>
            <person name="Ivanova N."/>
            <person name="Mavromatis K."/>
            <person name="Mikhailova N."/>
            <person name="Pati A."/>
            <person name="Chen A."/>
            <person name="Palaniappan K."/>
            <person name="Land M."/>
            <person name="Hauser L."/>
            <person name="Chang Y.J."/>
            <person name="Jeffries C.D."/>
            <person name="Brambilla E.M."/>
            <person name="Rohde M."/>
            <person name="Spring S."/>
            <person name="Sikorski J."/>
            <person name="Goker M."/>
            <person name="Woyke T."/>
            <person name="Bristow J."/>
            <person name="Eisen J.A."/>
            <person name="Markowitz V."/>
            <person name="Hugenholtz P."/>
            <person name="Kyrpides N.C."/>
            <person name="Klenk H.P."/>
            <person name="Detter J.C."/>
        </authorList>
    </citation>
    <scope>NUCLEOTIDE SEQUENCE [LARGE SCALE GENOMIC DNA]</scope>
    <source>
        <strain evidence="3">ATCC BAA-921 / DSM 16994 / JCM 11577 / YK-1</strain>
    </source>
</reference>
<dbReference type="Gene3D" id="1.10.3210.10">
    <property type="entry name" value="Hypothetical protein af1432"/>
    <property type="match status" value="1"/>
</dbReference>
<feature type="domain" description="HDOD" evidence="1">
    <location>
        <begin position="8"/>
        <end position="205"/>
    </location>
</feature>
<dbReference type="Pfam" id="PF08668">
    <property type="entry name" value="HDOD"/>
    <property type="match status" value="1"/>
</dbReference>
<dbReference type="eggNOG" id="COG1639">
    <property type="taxonomic scope" value="Bacteria"/>
</dbReference>
<gene>
    <name evidence="2" type="ordered locus">Sulku_0083</name>
</gene>
<dbReference type="SUPFAM" id="SSF109604">
    <property type="entry name" value="HD-domain/PDEase-like"/>
    <property type="match status" value="1"/>
</dbReference>
<sequence length="263" mass="29087">MLEEIKSLPPLPISVVRIQEICMSNDTDIDELSRVIEHDPMLSANILKSVNSPLYGMSKEISSVHQAVMLFGISMIRGFAAASAIKKSIIIDLSSYSVTIDDLTKVSALQTALAREWYRNVDKSMLPLLQSSAFLMELGKLVASLKIISSGNLADFISDIAEGKSVEETERKYLESSSYEIAAIMFEHWNFEPALIDALREITDPSTQNPYSRALRAITQAVNFQEIFSEQSLSAALATIEEFGLNKDAFEEAVLTVKAAQKE</sequence>
<evidence type="ECO:0000313" key="3">
    <source>
        <dbReference type="Proteomes" id="UP000008721"/>
    </source>
</evidence>
<dbReference type="InterPro" id="IPR052340">
    <property type="entry name" value="RNase_Y/CdgJ"/>
</dbReference>
<dbReference type="AlphaFoldDB" id="E4TWS0"/>
<evidence type="ECO:0000313" key="2">
    <source>
        <dbReference type="EMBL" id="ADR32751.1"/>
    </source>
</evidence>
<dbReference type="STRING" id="709032.Sulku_0083"/>
<accession>E4TWS0</accession>
<protein>
    <submittedName>
        <fullName evidence="2">Signal transduction protein</fullName>
    </submittedName>
</protein>
<dbReference type="Proteomes" id="UP000008721">
    <property type="component" value="Chromosome"/>
</dbReference>
<dbReference type="RefSeq" id="WP_013458948.1">
    <property type="nucleotide sequence ID" value="NC_014762.1"/>
</dbReference>
<proteinExistence type="predicted"/>
<name>E4TWS0_SULKY</name>
<organism evidence="2 3">
    <name type="scientific">Sulfuricurvum kujiense (strain ATCC BAA-921 / DSM 16994 / JCM 11577 / YK-1)</name>
    <dbReference type="NCBI Taxonomy" id="709032"/>
    <lineage>
        <taxon>Bacteria</taxon>
        <taxon>Pseudomonadati</taxon>
        <taxon>Campylobacterota</taxon>
        <taxon>Epsilonproteobacteria</taxon>
        <taxon>Campylobacterales</taxon>
        <taxon>Sulfurimonadaceae</taxon>
        <taxon>Sulfuricurvum</taxon>
    </lineage>
</organism>
<dbReference type="HOGENOM" id="CLU_048246_5_0_7"/>
<evidence type="ECO:0000259" key="1">
    <source>
        <dbReference type="PROSITE" id="PS51833"/>
    </source>
</evidence>
<keyword evidence="3" id="KW-1185">Reference proteome</keyword>
<dbReference type="InterPro" id="IPR013976">
    <property type="entry name" value="HDOD"/>
</dbReference>
<dbReference type="PROSITE" id="PS51833">
    <property type="entry name" value="HDOD"/>
    <property type="match status" value="1"/>
</dbReference>
<dbReference type="KEGG" id="sku:Sulku_0083"/>
<dbReference type="PANTHER" id="PTHR33525">
    <property type="match status" value="1"/>
</dbReference>